<dbReference type="EMBL" id="MU858157">
    <property type="protein sequence ID" value="KAK4211109.1"/>
    <property type="molecule type" value="Genomic_DNA"/>
</dbReference>
<evidence type="ECO:0000256" key="1">
    <source>
        <dbReference type="SAM" id="SignalP"/>
    </source>
</evidence>
<evidence type="ECO:0000313" key="3">
    <source>
        <dbReference type="Proteomes" id="UP001301769"/>
    </source>
</evidence>
<evidence type="ECO:0000313" key="2">
    <source>
        <dbReference type="EMBL" id="KAK4211109.1"/>
    </source>
</evidence>
<keyword evidence="3" id="KW-1185">Reference proteome</keyword>
<organism evidence="2 3">
    <name type="scientific">Rhypophila decipiens</name>
    <dbReference type="NCBI Taxonomy" id="261697"/>
    <lineage>
        <taxon>Eukaryota</taxon>
        <taxon>Fungi</taxon>
        <taxon>Dikarya</taxon>
        <taxon>Ascomycota</taxon>
        <taxon>Pezizomycotina</taxon>
        <taxon>Sordariomycetes</taxon>
        <taxon>Sordariomycetidae</taxon>
        <taxon>Sordariales</taxon>
        <taxon>Naviculisporaceae</taxon>
        <taxon>Rhypophila</taxon>
    </lineage>
</organism>
<keyword evidence="1" id="KW-0732">Signal</keyword>
<reference evidence="2" key="1">
    <citation type="journal article" date="2023" name="Mol. Phylogenet. Evol.">
        <title>Genome-scale phylogeny and comparative genomics of the fungal order Sordariales.</title>
        <authorList>
            <person name="Hensen N."/>
            <person name="Bonometti L."/>
            <person name="Westerberg I."/>
            <person name="Brannstrom I.O."/>
            <person name="Guillou S."/>
            <person name="Cros-Aarteil S."/>
            <person name="Calhoun S."/>
            <person name="Haridas S."/>
            <person name="Kuo A."/>
            <person name="Mondo S."/>
            <person name="Pangilinan J."/>
            <person name="Riley R."/>
            <person name="LaButti K."/>
            <person name="Andreopoulos B."/>
            <person name="Lipzen A."/>
            <person name="Chen C."/>
            <person name="Yan M."/>
            <person name="Daum C."/>
            <person name="Ng V."/>
            <person name="Clum A."/>
            <person name="Steindorff A."/>
            <person name="Ohm R.A."/>
            <person name="Martin F."/>
            <person name="Silar P."/>
            <person name="Natvig D.O."/>
            <person name="Lalanne C."/>
            <person name="Gautier V."/>
            <person name="Ament-Velasquez S.L."/>
            <person name="Kruys A."/>
            <person name="Hutchinson M.I."/>
            <person name="Powell A.J."/>
            <person name="Barry K."/>
            <person name="Miller A.N."/>
            <person name="Grigoriev I.V."/>
            <person name="Debuchy R."/>
            <person name="Gladieux P."/>
            <person name="Hiltunen Thoren M."/>
            <person name="Johannesson H."/>
        </authorList>
    </citation>
    <scope>NUCLEOTIDE SEQUENCE</scope>
    <source>
        <strain evidence="2">PSN293</strain>
    </source>
</reference>
<feature type="chain" id="PRO_5042984871" evidence="1">
    <location>
        <begin position="22"/>
        <end position="365"/>
    </location>
</feature>
<name>A0AAN6Y283_9PEZI</name>
<proteinExistence type="predicted"/>
<dbReference type="AlphaFoldDB" id="A0AAN6Y283"/>
<gene>
    <name evidence="2" type="ORF">QBC37DRAFT_447042</name>
</gene>
<dbReference type="Proteomes" id="UP001301769">
    <property type="component" value="Unassembled WGS sequence"/>
</dbReference>
<comment type="caution">
    <text evidence="2">The sequence shown here is derived from an EMBL/GenBank/DDBJ whole genome shotgun (WGS) entry which is preliminary data.</text>
</comment>
<accession>A0AAN6Y283</accession>
<sequence length="365" mass="38369">MELVYRYLSLLLALLTVGVAAQSQCTSYGVDYQNQGTYSIDSTSNQYFSFITVFQGCSQETISPVLVAPDGNEYACSAIKTQPAGQQVTSTCGIPYSAMFSGTWKIIVAGNQIATQRVIQLVVGAAQTTWVTVTPTVVIGVTTTAGAKTVQTTIQQTQTLILVPSTVTAACNGGTRTVTVYPQGPTVTVVSTIFRTVTDGQKTSYLTTTATATAICHLPTSEIPMTLRPATKRIQGSNQRATDKKREVAATAAVAAVTSTYTQTTYTVTSTIRTTIPARTVTEQVLRTVTATITPAPSTVCGGGGGPAATVTVNRGNPTTTTQTNLAYQTTHLTGTVWVGQTQYTTITNSASATACWRSGGWFGL</sequence>
<reference evidence="2" key="2">
    <citation type="submission" date="2023-05" db="EMBL/GenBank/DDBJ databases">
        <authorList>
            <consortium name="Lawrence Berkeley National Laboratory"/>
            <person name="Steindorff A."/>
            <person name="Hensen N."/>
            <person name="Bonometti L."/>
            <person name="Westerberg I."/>
            <person name="Brannstrom I.O."/>
            <person name="Guillou S."/>
            <person name="Cros-Aarteil S."/>
            <person name="Calhoun S."/>
            <person name="Haridas S."/>
            <person name="Kuo A."/>
            <person name="Mondo S."/>
            <person name="Pangilinan J."/>
            <person name="Riley R."/>
            <person name="Labutti K."/>
            <person name="Andreopoulos B."/>
            <person name="Lipzen A."/>
            <person name="Chen C."/>
            <person name="Yanf M."/>
            <person name="Daum C."/>
            <person name="Ng V."/>
            <person name="Clum A."/>
            <person name="Ohm R."/>
            <person name="Martin F."/>
            <person name="Silar P."/>
            <person name="Natvig D."/>
            <person name="Lalanne C."/>
            <person name="Gautier V."/>
            <person name="Ament-Velasquez S.L."/>
            <person name="Kruys A."/>
            <person name="Hutchinson M.I."/>
            <person name="Powell A.J."/>
            <person name="Barry K."/>
            <person name="Miller A.N."/>
            <person name="Grigoriev I.V."/>
            <person name="Debuchy R."/>
            <person name="Gladieux P."/>
            <person name="Thoren M.H."/>
            <person name="Johannesson H."/>
        </authorList>
    </citation>
    <scope>NUCLEOTIDE SEQUENCE</scope>
    <source>
        <strain evidence="2">PSN293</strain>
    </source>
</reference>
<feature type="signal peptide" evidence="1">
    <location>
        <begin position="1"/>
        <end position="21"/>
    </location>
</feature>
<protein>
    <submittedName>
        <fullName evidence="2">Uncharacterized protein</fullName>
    </submittedName>
</protein>